<evidence type="ECO:0000256" key="3">
    <source>
        <dbReference type="ARBA" id="ARBA00010288"/>
    </source>
</evidence>
<dbReference type="Pfam" id="PF04506">
    <property type="entry name" value="Rft-1"/>
    <property type="match status" value="1"/>
</dbReference>
<comment type="similarity">
    <text evidence="3 9">Belongs to the RFT1 family.</text>
</comment>
<evidence type="ECO:0000256" key="5">
    <source>
        <dbReference type="ARBA" id="ARBA00022824"/>
    </source>
</evidence>
<evidence type="ECO:0000256" key="7">
    <source>
        <dbReference type="ARBA" id="ARBA00023136"/>
    </source>
</evidence>
<dbReference type="Ensembl" id="ENSPCLT00000022010.1">
    <property type="protein sequence ID" value="ENSPCLP00000016633.1"/>
    <property type="gene ID" value="ENSPCLG00000013643.1"/>
</dbReference>
<evidence type="ECO:0000256" key="2">
    <source>
        <dbReference type="ARBA" id="ARBA00004922"/>
    </source>
</evidence>
<keyword evidence="4 9" id="KW-0812">Transmembrane</keyword>
<proteinExistence type="inferred from homology"/>
<evidence type="ECO:0000256" key="4">
    <source>
        <dbReference type="ARBA" id="ARBA00022692"/>
    </source>
</evidence>
<sequence>RAAAFGLNALTLRRLSRELLGVVGVKRSPFCLVAAGKTCLLLVAFLESFLVFFWSVFLAFIWLHFLEVLSVVPHYHWAAVVAFGLSAVVELLGEPFWVSAQAHFFVRLKVIAESLSVVSKCILTVILVILYLQWSLYIFSLLLYTSVLVMCFAVYFAKFLKATKKCFPITGMKALLPNLMEDKVGHRVHSEVFNERTFAGYLEVMDFFKESFLKQILTEGKRYAMTFLNVINFGDQECMKSNIMCTKFWRPVVSQRSQ</sequence>
<comment type="function">
    <text evidence="8 9">Intramembrane glycolipid transporter that operates in the biosynthetic pathway of dolichol-linked oligosaccharides, the glycan precursors employed in protein asparagine (N)-glycosylation. The sequential addition of sugars to dolichol pyrophosphate produces dolichol-linked oligosaccharides containing fourteen sugars, including two GlcNAcs, nine mannoses and three glucoses. Once assembled, the oligosaccharide is transferred from the lipid to nascent proteins by oligosaccharyltransferases. The assembly of dolichol-linked oligosaccharides begins on the cytosolic side of the endoplasmic reticulum membrane and finishes in its lumen. RFT1 could mediate the translocation of the cytosolically oriented intermediate DolPP-GlcNAc2Man5, produced by ALG11, into the ER lumen where dolichol-linked oligosaccharides assembly continues. However, the intramembrane lipid transporter activity could not be confirmed in vitro.</text>
</comment>
<organism evidence="10 11">
    <name type="scientific">Phasianus colchicus</name>
    <name type="common">Common pheasant</name>
    <dbReference type="NCBI Taxonomy" id="9054"/>
    <lineage>
        <taxon>Eukaryota</taxon>
        <taxon>Metazoa</taxon>
        <taxon>Chordata</taxon>
        <taxon>Craniata</taxon>
        <taxon>Vertebrata</taxon>
        <taxon>Euteleostomi</taxon>
        <taxon>Archelosauria</taxon>
        <taxon>Archosauria</taxon>
        <taxon>Dinosauria</taxon>
        <taxon>Saurischia</taxon>
        <taxon>Theropoda</taxon>
        <taxon>Coelurosauria</taxon>
        <taxon>Aves</taxon>
        <taxon>Neognathae</taxon>
        <taxon>Galloanserae</taxon>
        <taxon>Galliformes</taxon>
        <taxon>Phasianidae</taxon>
        <taxon>Phasianinae</taxon>
        <taxon>Phasianus</taxon>
    </lineage>
</organism>
<evidence type="ECO:0000256" key="1">
    <source>
        <dbReference type="ARBA" id="ARBA00004477"/>
    </source>
</evidence>
<feature type="transmembrane region" description="Helical" evidence="9">
    <location>
        <begin position="137"/>
        <end position="157"/>
    </location>
</feature>
<comment type="caution">
    <text evidence="9">Lacks conserved residue(s) required for the propagation of feature annotation.</text>
</comment>
<evidence type="ECO:0000256" key="9">
    <source>
        <dbReference type="RuleBase" id="RU365067"/>
    </source>
</evidence>
<evidence type="ECO:0000256" key="8">
    <source>
        <dbReference type="ARBA" id="ARBA00045912"/>
    </source>
</evidence>
<comment type="pathway">
    <text evidence="2">Protein modification; protein glycosylation.</text>
</comment>
<protein>
    <recommendedName>
        <fullName evidence="9">Protein RFT1 homolog</fullName>
    </recommendedName>
</protein>
<dbReference type="Proteomes" id="UP000472261">
    <property type="component" value="Unplaced"/>
</dbReference>
<dbReference type="PANTHER" id="PTHR13117">
    <property type="entry name" value="ENDOPLASMIC RETICULUM MULTISPAN TRANSMEMBRANE PROTEIN-RELATED"/>
    <property type="match status" value="1"/>
</dbReference>
<dbReference type="PANTHER" id="PTHR13117:SF5">
    <property type="entry name" value="PROTEIN RFT1 HOMOLOG"/>
    <property type="match status" value="1"/>
</dbReference>
<feature type="transmembrane region" description="Helical" evidence="9">
    <location>
        <begin position="39"/>
        <end position="63"/>
    </location>
</feature>
<reference evidence="10" key="1">
    <citation type="submission" date="2025-08" db="UniProtKB">
        <authorList>
            <consortium name="Ensembl"/>
        </authorList>
    </citation>
    <scope>IDENTIFICATION</scope>
</reference>
<keyword evidence="5" id="KW-0256">Endoplasmic reticulum</keyword>
<feature type="transmembrane region" description="Helical" evidence="9">
    <location>
        <begin position="75"/>
        <end position="98"/>
    </location>
</feature>
<dbReference type="GO" id="GO:0034203">
    <property type="term" value="P:glycolipid translocation"/>
    <property type="evidence" value="ECO:0007669"/>
    <property type="project" value="TreeGrafter"/>
</dbReference>
<evidence type="ECO:0000313" key="10">
    <source>
        <dbReference type="Ensembl" id="ENSPCLP00000016633.1"/>
    </source>
</evidence>
<evidence type="ECO:0000256" key="6">
    <source>
        <dbReference type="ARBA" id="ARBA00022989"/>
    </source>
</evidence>
<dbReference type="AlphaFoldDB" id="A0A669QEI3"/>
<comment type="subcellular location">
    <subcellularLocation>
        <location evidence="1 9">Endoplasmic reticulum membrane</location>
        <topology evidence="1 9">Multi-pass membrane protein</topology>
    </subcellularLocation>
</comment>
<dbReference type="InterPro" id="IPR007594">
    <property type="entry name" value="RFT1"/>
</dbReference>
<name>A0A669QEI3_PHACC</name>
<feature type="transmembrane region" description="Helical" evidence="9">
    <location>
        <begin position="110"/>
        <end position="131"/>
    </location>
</feature>
<evidence type="ECO:0000313" key="11">
    <source>
        <dbReference type="Proteomes" id="UP000472261"/>
    </source>
</evidence>
<accession>A0A669QEI3</accession>
<keyword evidence="6 9" id="KW-1133">Transmembrane helix</keyword>
<keyword evidence="7 9" id="KW-0472">Membrane</keyword>
<dbReference type="GO" id="GO:0006488">
    <property type="term" value="P:dolichol-linked oligosaccharide biosynthetic process"/>
    <property type="evidence" value="ECO:0007669"/>
    <property type="project" value="InterPro"/>
</dbReference>
<dbReference type="GO" id="GO:0005789">
    <property type="term" value="C:endoplasmic reticulum membrane"/>
    <property type="evidence" value="ECO:0007669"/>
    <property type="project" value="UniProtKB-SubCell"/>
</dbReference>
<reference evidence="10" key="2">
    <citation type="submission" date="2025-09" db="UniProtKB">
        <authorList>
            <consortium name="Ensembl"/>
        </authorList>
    </citation>
    <scope>IDENTIFICATION</scope>
</reference>
<keyword evidence="11" id="KW-1185">Reference proteome</keyword>